<feature type="compositionally biased region" description="Basic and acidic residues" evidence="1">
    <location>
        <begin position="156"/>
        <end position="176"/>
    </location>
</feature>
<feature type="region of interest" description="Disordered" evidence="1">
    <location>
        <begin position="148"/>
        <end position="176"/>
    </location>
</feature>
<name>A0ABD6BSA2_9EURY</name>
<evidence type="ECO:0000313" key="2">
    <source>
        <dbReference type="EMBL" id="MFD1567581.1"/>
    </source>
</evidence>
<protein>
    <submittedName>
        <fullName evidence="2">Uncharacterized protein</fullName>
    </submittedName>
</protein>
<keyword evidence="3" id="KW-1185">Reference proteome</keyword>
<comment type="caution">
    <text evidence="2">The sequence shown here is derived from an EMBL/GenBank/DDBJ whole genome shotgun (WGS) entry which is preliminary data.</text>
</comment>
<evidence type="ECO:0000256" key="1">
    <source>
        <dbReference type="SAM" id="MobiDB-lite"/>
    </source>
</evidence>
<dbReference type="Proteomes" id="UP001597139">
    <property type="component" value="Unassembled WGS sequence"/>
</dbReference>
<evidence type="ECO:0000313" key="3">
    <source>
        <dbReference type="Proteomes" id="UP001597139"/>
    </source>
</evidence>
<accession>A0ABD6BSA2</accession>
<gene>
    <name evidence="2" type="ORF">ACFSAU_08755</name>
</gene>
<organism evidence="2 3">
    <name type="scientific">Halolamina litorea</name>
    <dbReference type="NCBI Taxonomy" id="1515593"/>
    <lineage>
        <taxon>Archaea</taxon>
        <taxon>Methanobacteriati</taxon>
        <taxon>Methanobacteriota</taxon>
        <taxon>Stenosarchaea group</taxon>
        <taxon>Halobacteria</taxon>
        <taxon>Halobacteriales</taxon>
        <taxon>Haloferacaceae</taxon>
    </lineage>
</organism>
<dbReference type="AlphaFoldDB" id="A0ABD6BSA2"/>
<dbReference type="Pfam" id="PF25254">
    <property type="entry name" value="DUF7856"/>
    <property type="match status" value="1"/>
</dbReference>
<reference evidence="2 3" key="1">
    <citation type="journal article" date="2019" name="Int. J. Syst. Evol. Microbiol.">
        <title>The Global Catalogue of Microorganisms (GCM) 10K type strain sequencing project: providing services to taxonomists for standard genome sequencing and annotation.</title>
        <authorList>
            <consortium name="The Broad Institute Genomics Platform"/>
            <consortium name="The Broad Institute Genome Sequencing Center for Infectious Disease"/>
            <person name="Wu L."/>
            <person name="Ma J."/>
        </authorList>
    </citation>
    <scope>NUCLEOTIDE SEQUENCE [LARGE SCALE GENOMIC DNA]</scope>
    <source>
        <strain evidence="2 3">CGMCC 1.12859</strain>
    </source>
</reference>
<dbReference type="InterPro" id="IPR057178">
    <property type="entry name" value="DUF7856"/>
</dbReference>
<dbReference type="RefSeq" id="WP_267647470.1">
    <property type="nucleotide sequence ID" value="NZ_JANHGR010000002.1"/>
</dbReference>
<proteinExistence type="predicted"/>
<dbReference type="EMBL" id="JBHUCZ010000007">
    <property type="protein sequence ID" value="MFD1567581.1"/>
    <property type="molecule type" value="Genomic_DNA"/>
</dbReference>
<sequence>MRIVYDGTVLAEGQGADLRDQPIGPDAVEMAVTGDHPALTVDCPEPRRWWESLRRPDDGTPALDRIVDAARSRGHHPPAERALATAQRDLQRVRVETVDTAASRRRLADAGTEVDRLRERVAAARGRLESRRELGADTAEAAAALDDATRQLSEAETERIAAEQAHDAARRRARDARAARERRLRLQDRVANRRRDARRALATAVSERFAAAVEAVPGSASLSLDPLGVDGDPITAALAAARVADLRAPVVDATGRFDGDVEAAVAALDDPVVLV</sequence>